<dbReference type="Gene3D" id="3.40.710.10">
    <property type="entry name" value="DD-peptidase/beta-lactamase superfamily"/>
    <property type="match status" value="1"/>
</dbReference>
<dbReference type="AlphaFoldDB" id="A0A8I0TNL3"/>
<organism evidence="4 5">
    <name type="scientific">Streptomyces stelliscabiei</name>
    <dbReference type="NCBI Taxonomy" id="146820"/>
    <lineage>
        <taxon>Bacteria</taxon>
        <taxon>Bacillati</taxon>
        <taxon>Actinomycetota</taxon>
        <taxon>Actinomycetes</taxon>
        <taxon>Kitasatosporales</taxon>
        <taxon>Streptomycetaceae</taxon>
        <taxon>Streptomyces</taxon>
    </lineage>
</organism>
<name>A0A8I0TNL3_9ACTN</name>
<dbReference type="EMBL" id="JADBGF010000001">
    <property type="protein sequence ID" value="MBE1595835.1"/>
    <property type="molecule type" value="Genomic_DNA"/>
</dbReference>
<evidence type="ECO:0000259" key="2">
    <source>
        <dbReference type="Pfam" id="PF00144"/>
    </source>
</evidence>
<dbReference type="InterPro" id="IPR050491">
    <property type="entry name" value="AmpC-like"/>
</dbReference>
<dbReference type="Proteomes" id="UP000629287">
    <property type="component" value="Unassembled WGS sequence"/>
</dbReference>
<dbReference type="SUPFAM" id="SSF56601">
    <property type="entry name" value="beta-lactamase/transpeptidase-like"/>
    <property type="match status" value="1"/>
</dbReference>
<feature type="domain" description="Beta-lactamase-related" evidence="2">
    <location>
        <begin position="15"/>
        <end position="145"/>
    </location>
</feature>
<dbReference type="Gene3D" id="2.40.128.600">
    <property type="match status" value="1"/>
</dbReference>
<feature type="compositionally biased region" description="Polar residues" evidence="1">
    <location>
        <begin position="195"/>
        <end position="204"/>
    </location>
</feature>
<dbReference type="PANTHER" id="PTHR46825:SF15">
    <property type="entry name" value="BETA-LACTAMASE-RELATED DOMAIN-CONTAINING PROTEIN"/>
    <property type="match status" value="1"/>
</dbReference>
<feature type="region of interest" description="Disordered" evidence="1">
    <location>
        <begin position="174"/>
        <end position="211"/>
    </location>
</feature>
<dbReference type="PANTHER" id="PTHR46825">
    <property type="entry name" value="D-ALANYL-D-ALANINE-CARBOXYPEPTIDASE/ENDOPEPTIDASE AMPH"/>
    <property type="match status" value="1"/>
</dbReference>
<proteinExistence type="predicted"/>
<sequence length="294" mass="31210">MNEHTSHVRADRTADGSHATWEARYVRDPDAQSPAGGASSTVRDLSRWMRLQLANGELDGDRIIAADPLERTHVPEIVSHQPPAPAGRAGFYGLGWNVSHDDLGRRLSHTGAFALGAHTNVTMLPGEQLGIAVLTDGEPVGPADAVALDFFATAQHGKPTEDRLELAAGIHEQETGAPRSPIDYAQPPDDASAPRSDSTYTGTYANPYHGPLTVTETGGDLTMRLGPKPMTFRLTHYDGDTYYFDLQTVVTASTSRASASASATAPGPAAPPGSAMYTSRRISIIRAVTRGSCP</sequence>
<evidence type="ECO:0000259" key="3">
    <source>
        <dbReference type="Pfam" id="PF11954"/>
    </source>
</evidence>
<dbReference type="InterPro" id="IPR012338">
    <property type="entry name" value="Beta-lactam/transpept-like"/>
</dbReference>
<accession>A0A8I0TNL3</accession>
<protein>
    <recommendedName>
        <fullName evidence="6">Beta-lactamase</fullName>
    </recommendedName>
</protein>
<evidence type="ECO:0000313" key="4">
    <source>
        <dbReference type="EMBL" id="MBE1595835.1"/>
    </source>
</evidence>
<evidence type="ECO:0000313" key="5">
    <source>
        <dbReference type="Proteomes" id="UP000629287"/>
    </source>
</evidence>
<reference evidence="4 5" key="1">
    <citation type="submission" date="2020-10" db="EMBL/GenBank/DDBJ databases">
        <title>Sequencing the genomes of 1000 actinobacteria strains.</title>
        <authorList>
            <person name="Klenk H.-P."/>
        </authorList>
    </citation>
    <scope>NUCLEOTIDE SEQUENCE [LARGE SCALE GENOMIC DNA]</scope>
    <source>
        <strain evidence="4 5">DSM 41803</strain>
    </source>
</reference>
<comment type="caution">
    <text evidence="4">The sequence shown here is derived from an EMBL/GenBank/DDBJ whole genome shotgun (WGS) entry which is preliminary data.</text>
</comment>
<dbReference type="InterPro" id="IPR001466">
    <property type="entry name" value="Beta-lactam-related"/>
</dbReference>
<dbReference type="Pfam" id="PF11954">
    <property type="entry name" value="DUF3471"/>
    <property type="match status" value="1"/>
</dbReference>
<dbReference type="InterPro" id="IPR021860">
    <property type="entry name" value="Peptidase_S12_Pab87-rel_C"/>
</dbReference>
<dbReference type="Pfam" id="PF00144">
    <property type="entry name" value="Beta-lactamase"/>
    <property type="match status" value="1"/>
</dbReference>
<gene>
    <name evidence="4" type="ORF">H4687_001964</name>
</gene>
<evidence type="ECO:0000256" key="1">
    <source>
        <dbReference type="SAM" id="MobiDB-lite"/>
    </source>
</evidence>
<keyword evidence="5" id="KW-1185">Reference proteome</keyword>
<evidence type="ECO:0008006" key="6">
    <source>
        <dbReference type="Google" id="ProtNLM"/>
    </source>
</evidence>
<feature type="domain" description="Peptidase S12 Pab87-related C-terminal" evidence="3">
    <location>
        <begin position="191"/>
        <end position="248"/>
    </location>
</feature>